<evidence type="ECO:0000313" key="3">
    <source>
        <dbReference type="Proteomes" id="UP000095751"/>
    </source>
</evidence>
<dbReference type="KEGG" id="fcy:FRACYDRAFT_247080"/>
<accession>A0A1E7EWX3</accession>
<feature type="chain" id="PRO_5009192332" evidence="1">
    <location>
        <begin position="30"/>
        <end position="277"/>
    </location>
</feature>
<keyword evidence="1" id="KW-0732">Signal</keyword>
<protein>
    <submittedName>
        <fullName evidence="2">Uncharacterized protein</fullName>
    </submittedName>
</protein>
<dbReference type="InterPro" id="IPR011990">
    <property type="entry name" value="TPR-like_helical_dom_sf"/>
</dbReference>
<dbReference type="EMBL" id="KV784371">
    <property type="protein sequence ID" value="OEU10540.1"/>
    <property type="molecule type" value="Genomic_DNA"/>
</dbReference>
<organism evidence="2 3">
    <name type="scientific">Fragilariopsis cylindrus CCMP1102</name>
    <dbReference type="NCBI Taxonomy" id="635003"/>
    <lineage>
        <taxon>Eukaryota</taxon>
        <taxon>Sar</taxon>
        <taxon>Stramenopiles</taxon>
        <taxon>Ochrophyta</taxon>
        <taxon>Bacillariophyta</taxon>
        <taxon>Bacillariophyceae</taxon>
        <taxon>Bacillariophycidae</taxon>
        <taxon>Bacillariales</taxon>
        <taxon>Bacillariaceae</taxon>
        <taxon>Fragilariopsis</taxon>
    </lineage>
</organism>
<evidence type="ECO:0000256" key="1">
    <source>
        <dbReference type="SAM" id="SignalP"/>
    </source>
</evidence>
<dbReference type="Gene3D" id="1.25.40.10">
    <property type="entry name" value="Tetratricopeptide repeat domain"/>
    <property type="match status" value="1"/>
</dbReference>
<name>A0A1E7EWX3_9STRA</name>
<keyword evidence="3" id="KW-1185">Reference proteome</keyword>
<reference evidence="2 3" key="1">
    <citation type="submission" date="2016-09" db="EMBL/GenBank/DDBJ databases">
        <title>Extensive genetic diversity and differential bi-allelic expression allows diatom success in the polar Southern Ocean.</title>
        <authorList>
            <consortium name="DOE Joint Genome Institute"/>
            <person name="Mock T."/>
            <person name="Otillar R.P."/>
            <person name="Strauss J."/>
            <person name="Dupont C."/>
            <person name="Frickenhaus S."/>
            <person name="Maumus F."/>
            <person name="Mcmullan M."/>
            <person name="Sanges R."/>
            <person name="Schmutz J."/>
            <person name="Toseland A."/>
            <person name="Valas R."/>
            <person name="Veluchamy A."/>
            <person name="Ward B.J."/>
            <person name="Allen A."/>
            <person name="Barry K."/>
            <person name="Falciatore A."/>
            <person name="Ferrante M."/>
            <person name="Fortunato A.E."/>
            <person name="Gloeckner G."/>
            <person name="Gruber A."/>
            <person name="Hipkin R."/>
            <person name="Janech M."/>
            <person name="Kroth P."/>
            <person name="Leese F."/>
            <person name="Lindquist E."/>
            <person name="Lyon B.R."/>
            <person name="Martin J."/>
            <person name="Mayer C."/>
            <person name="Parker M."/>
            <person name="Quesneville H."/>
            <person name="Raymond J."/>
            <person name="Uhlig C."/>
            <person name="Valentin K.U."/>
            <person name="Worden A.Z."/>
            <person name="Armbrust E.V."/>
            <person name="Bowler C."/>
            <person name="Green B."/>
            <person name="Moulton V."/>
            <person name="Van Oosterhout C."/>
            <person name="Grigoriev I."/>
        </authorList>
    </citation>
    <scope>NUCLEOTIDE SEQUENCE [LARGE SCALE GENOMIC DNA]</scope>
    <source>
        <strain evidence="2 3">CCMP1102</strain>
    </source>
</reference>
<proteinExistence type="predicted"/>
<feature type="signal peptide" evidence="1">
    <location>
        <begin position="1"/>
        <end position="29"/>
    </location>
</feature>
<dbReference type="OrthoDB" id="193290at2759"/>
<evidence type="ECO:0000313" key="2">
    <source>
        <dbReference type="EMBL" id="OEU10540.1"/>
    </source>
</evidence>
<sequence>MYSNFRIIFPILTTIVLYITSSPFTNVDAFTNDHPSSSPTITNSKYDKVRQEWNERSVSYYSKVMREERRRSIGQINNDIFDSEQYQQDFERSAQKHYFALRKIKDGQYVHAEIIYKKIIQDIMKEDEDEDGQCDHAKLAVTTLLLALHCQRMGDLKKTRSVFLNFFREVVMSEQRNNVNNHHHDHDDGKHHECACSAKVLGAFALFEMKQGNTIKSLEILQKAVEFDPALGPILQWKQFRDVQAIIMKRRRKEKWTTTTTRLKKTVKLSNLSIVSA</sequence>
<dbReference type="Proteomes" id="UP000095751">
    <property type="component" value="Unassembled WGS sequence"/>
</dbReference>
<dbReference type="AlphaFoldDB" id="A0A1E7EWX3"/>
<dbReference type="InParanoid" id="A0A1E7EWX3"/>
<gene>
    <name evidence="2" type="ORF">FRACYDRAFT_247080</name>
</gene>